<dbReference type="OrthoDB" id="9834948at2"/>
<gene>
    <name evidence="1" type="ORF">MicloDRAFT_00009250</name>
</gene>
<dbReference type="STRING" id="864069.MicloDRAFT_00009250"/>
<proteinExistence type="predicted"/>
<keyword evidence="2" id="KW-1185">Reference proteome</keyword>
<dbReference type="EMBL" id="JH660638">
    <property type="protein sequence ID" value="EIM30375.1"/>
    <property type="molecule type" value="Genomic_DNA"/>
</dbReference>
<dbReference type="Proteomes" id="UP000003947">
    <property type="component" value="Unassembled WGS sequence"/>
</dbReference>
<dbReference type="AlphaFoldDB" id="I4Z2D3"/>
<evidence type="ECO:0000313" key="2">
    <source>
        <dbReference type="Proteomes" id="UP000003947"/>
    </source>
</evidence>
<dbReference type="RefSeq" id="WP_009489564.1">
    <property type="nucleotide sequence ID" value="NZ_CP141049.1"/>
</dbReference>
<protein>
    <submittedName>
        <fullName evidence="1">Uncharacterized protein</fullName>
    </submittedName>
</protein>
<organism evidence="1 2">
    <name type="scientific">Microvirga lotononidis</name>
    <dbReference type="NCBI Taxonomy" id="864069"/>
    <lineage>
        <taxon>Bacteria</taxon>
        <taxon>Pseudomonadati</taxon>
        <taxon>Pseudomonadota</taxon>
        <taxon>Alphaproteobacteria</taxon>
        <taxon>Hyphomicrobiales</taxon>
        <taxon>Methylobacteriaceae</taxon>
        <taxon>Microvirga</taxon>
    </lineage>
</organism>
<reference evidence="1 2" key="1">
    <citation type="submission" date="2012-02" db="EMBL/GenBank/DDBJ databases">
        <title>Improved High-Quality Draft sequence of Microvirga sp. WSM3557.</title>
        <authorList>
            <consortium name="US DOE Joint Genome Institute"/>
            <person name="Lucas S."/>
            <person name="Han J."/>
            <person name="Lapidus A."/>
            <person name="Cheng J.-F."/>
            <person name="Goodwin L."/>
            <person name="Pitluck S."/>
            <person name="Peters L."/>
            <person name="Zhang X."/>
            <person name="Detter J.C."/>
            <person name="Han C."/>
            <person name="Tapia R."/>
            <person name="Land M."/>
            <person name="Hauser L."/>
            <person name="Kyrpides N."/>
            <person name="Ivanova N."/>
            <person name="Pagani I."/>
            <person name="Brau L."/>
            <person name="Yates R."/>
            <person name="O'Hara G."/>
            <person name="Rui T."/>
            <person name="Howieson J."/>
            <person name="Reeve W."/>
            <person name="Woyke T."/>
        </authorList>
    </citation>
    <scope>NUCLEOTIDE SEQUENCE [LARGE SCALE GENOMIC DNA]</scope>
    <source>
        <strain evidence="1 2">WSM3557</strain>
    </source>
</reference>
<dbReference type="PATRIC" id="fig|864069.3.peg.1030"/>
<accession>I4Z2D3</accession>
<dbReference type="HOGENOM" id="CLU_2155440_0_0_5"/>
<name>I4Z2D3_9HYPH</name>
<evidence type="ECO:0000313" key="1">
    <source>
        <dbReference type="EMBL" id="EIM30375.1"/>
    </source>
</evidence>
<sequence>MRSLNYDMLNIVLAVQRRRSFMIADSAIREPAGQESPSWFKSVESYYSEVPDCVMKVAGLHKNRSDFEKVLNFEVTDQMLTTNHNKLSQFEFPADDRGEYRAETEAVAIPS</sequence>